<dbReference type="InterPro" id="IPR002545">
    <property type="entry name" value="CheW-lke_dom"/>
</dbReference>
<evidence type="ECO:0000313" key="4">
    <source>
        <dbReference type="Proteomes" id="UP000292307"/>
    </source>
</evidence>
<dbReference type="Gene3D" id="2.40.50.180">
    <property type="entry name" value="CheA-289, Domain 4"/>
    <property type="match status" value="1"/>
</dbReference>
<dbReference type="AlphaFoldDB" id="A0A411X1S6"/>
<dbReference type="SUPFAM" id="SSF50341">
    <property type="entry name" value="CheW-like"/>
    <property type="match status" value="1"/>
</dbReference>
<dbReference type="GO" id="GO:0007165">
    <property type="term" value="P:signal transduction"/>
    <property type="evidence" value="ECO:0007669"/>
    <property type="project" value="InterPro"/>
</dbReference>
<evidence type="ECO:0000313" key="3">
    <source>
        <dbReference type="EMBL" id="QBI02940.1"/>
    </source>
</evidence>
<dbReference type="Pfam" id="PF01584">
    <property type="entry name" value="CheW"/>
    <property type="match status" value="1"/>
</dbReference>
<dbReference type="RefSeq" id="WP_131147049.1">
    <property type="nucleotide sequence ID" value="NZ_BMWV01000011.1"/>
</dbReference>
<dbReference type="PANTHER" id="PTHR22617:SF43">
    <property type="entry name" value="PROTEIN PILI"/>
    <property type="match status" value="1"/>
</dbReference>
<dbReference type="PANTHER" id="PTHR22617">
    <property type="entry name" value="CHEMOTAXIS SENSOR HISTIDINE KINASE-RELATED"/>
    <property type="match status" value="1"/>
</dbReference>
<proteinExistence type="predicted"/>
<gene>
    <name evidence="3" type="ORF">EYF70_20365</name>
    <name evidence="2" type="ORF">GCM10007387_45210</name>
</gene>
<dbReference type="Gene3D" id="2.30.30.40">
    <property type="entry name" value="SH3 Domains"/>
    <property type="match status" value="1"/>
</dbReference>
<dbReference type="SMART" id="SM00260">
    <property type="entry name" value="CheW"/>
    <property type="match status" value="1"/>
</dbReference>
<dbReference type="GO" id="GO:0006935">
    <property type="term" value="P:chemotaxis"/>
    <property type="evidence" value="ECO:0007669"/>
    <property type="project" value="InterPro"/>
</dbReference>
<accession>A0A411X1S6</accession>
<dbReference type="Proteomes" id="UP000292307">
    <property type="component" value="Chromosome"/>
</dbReference>
<organism evidence="2 5">
    <name type="scientific">Pseudoduganella albidiflava</name>
    <dbReference type="NCBI Taxonomy" id="321983"/>
    <lineage>
        <taxon>Bacteria</taxon>
        <taxon>Pseudomonadati</taxon>
        <taxon>Pseudomonadota</taxon>
        <taxon>Betaproteobacteria</taxon>
        <taxon>Burkholderiales</taxon>
        <taxon>Oxalobacteraceae</taxon>
        <taxon>Telluria group</taxon>
        <taxon>Pseudoduganella</taxon>
    </lineage>
</organism>
<evidence type="ECO:0000259" key="1">
    <source>
        <dbReference type="PROSITE" id="PS50851"/>
    </source>
</evidence>
<protein>
    <submittedName>
        <fullName evidence="3">Chemotaxis protein CheW</fullName>
    </submittedName>
    <submittedName>
        <fullName evidence="2">Chew domain protein</fullName>
    </submittedName>
</protein>
<dbReference type="InterPro" id="IPR039315">
    <property type="entry name" value="CheW"/>
</dbReference>
<dbReference type="GO" id="GO:0005829">
    <property type="term" value="C:cytosol"/>
    <property type="evidence" value="ECO:0007669"/>
    <property type="project" value="TreeGrafter"/>
</dbReference>
<dbReference type="OrthoDB" id="21913at2"/>
<evidence type="ECO:0000313" key="5">
    <source>
        <dbReference type="Proteomes" id="UP000628442"/>
    </source>
</evidence>
<dbReference type="EMBL" id="CP036401">
    <property type="protein sequence ID" value="QBI02940.1"/>
    <property type="molecule type" value="Genomic_DNA"/>
</dbReference>
<feature type="domain" description="CheW-like" evidence="1">
    <location>
        <begin position="1"/>
        <end position="141"/>
    </location>
</feature>
<evidence type="ECO:0000313" key="2">
    <source>
        <dbReference type="EMBL" id="GGY57503.1"/>
    </source>
</evidence>
<name>A0A411X1S6_9BURK</name>
<dbReference type="Proteomes" id="UP000628442">
    <property type="component" value="Unassembled WGS sequence"/>
</dbReference>
<dbReference type="PROSITE" id="PS50851">
    <property type="entry name" value="CHEW"/>
    <property type="match status" value="1"/>
</dbReference>
<keyword evidence="4" id="KW-1185">Reference proteome</keyword>
<dbReference type="InterPro" id="IPR036061">
    <property type="entry name" value="CheW-like_dom_sf"/>
</dbReference>
<reference evidence="2" key="1">
    <citation type="journal article" date="2014" name="Int. J. Syst. Evol. Microbiol.">
        <title>Complete genome sequence of Corynebacterium casei LMG S-19264T (=DSM 44701T), isolated from a smear-ripened cheese.</title>
        <authorList>
            <consortium name="US DOE Joint Genome Institute (JGI-PGF)"/>
            <person name="Walter F."/>
            <person name="Albersmeier A."/>
            <person name="Kalinowski J."/>
            <person name="Ruckert C."/>
        </authorList>
    </citation>
    <scope>NUCLEOTIDE SEQUENCE</scope>
    <source>
        <strain evidence="2">KCTC 12343</strain>
    </source>
</reference>
<sequence length="150" mass="15540">MKVLVFHIGADRYGLPLAAIRRVLPLMALKALPGAPPVVSGLMNLHGAGVPVIDLSALAGHAAAARRVDTRIVLVDYTGPDGVAHALGLVAERVQGVQQVDDGALAPAGVLAAPFLDRVAGDAQGIVQLVEPDRMLPDALRALLFQGEPR</sequence>
<reference evidence="2" key="3">
    <citation type="submission" date="2022-12" db="EMBL/GenBank/DDBJ databases">
        <authorList>
            <person name="Sun Q."/>
            <person name="Kim S."/>
        </authorList>
    </citation>
    <scope>NUCLEOTIDE SEQUENCE</scope>
    <source>
        <strain evidence="2">KCTC 12343</strain>
    </source>
</reference>
<reference evidence="3 4" key="2">
    <citation type="submission" date="2019-02" db="EMBL/GenBank/DDBJ databases">
        <title>Draft Genome Sequences of Six Type Strains of the Genus Massilia.</title>
        <authorList>
            <person name="Miess H."/>
            <person name="Frediansyhah A."/>
            <person name="Gross H."/>
        </authorList>
    </citation>
    <scope>NUCLEOTIDE SEQUENCE [LARGE SCALE GENOMIC DNA]</scope>
    <source>
        <strain evidence="3 4">DSM 17472</strain>
    </source>
</reference>
<dbReference type="EMBL" id="BMWV01000011">
    <property type="protein sequence ID" value="GGY57503.1"/>
    <property type="molecule type" value="Genomic_DNA"/>
</dbReference>